<name>A0A419DDR2_9BACT</name>
<evidence type="ECO:0000313" key="4">
    <source>
        <dbReference type="Proteomes" id="UP000285655"/>
    </source>
</evidence>
<dbReference type="InterPro" id="IPR007522">
    <property type="entry name" value="CRISPR-assoc_prot_TM1795"/>
</dbReference>
<accession>A0A419DDR2</accession>
<evidence type="ECO:0000256" key="1">
    <source>
        <dbReference type="ARBA" id="ARBA00023118"/>
    </source>
</evidence>
<dbReference type="AlphaFoldDB" id="A0A419DDR2"/>
<keyword evidence="1" id="KW-0051">Antiviral defense</keyword>
<comment type="caution">
    <text evidence="3">The sequence shown here is derived from an EMBL/GenBank/DDBJ whole genome shotgun (WGS) entry which is preliminary data.</text>
</comment>
<dbReference type="Pfam" id="PF03787">
    <property type="entry name" value="RAMPs"/>
    <property type="match status" value="1"/>
</dbReference>
<dbReference type="NCBIfam" id="TIGR01894">
    <property type="entry name" value="cas_TM1795_cmr1"/>
    <property type="match status" value="1"/>
</dbReference>
<gene>
    <name evidence="3" type="primary">cmr1</name>
    <name evidence="3" type="ORF">C4544_03280</name>
</gene>
<reference evidence="3 4" key="1">
    <citation type="journal article" date="2017" name="ISME J.">
        <title>Energy and carbon metabolisms in a deep terrestrial subsurface fluid microbial community.</title>
        <authorList>
            <person name="Momper L."/>
            <person name="Jungbluth S.P."/>
            <person name="Lee M.D."/>
            <person name="Amend J.P."/>
        </authorList>
    </citation>
    <scope>NUCLEOTIDE SEQUENCE [LARGE SCALE GENOMIC DNA]</scope>
    <source>
        <strain evidence="3">SURF_29</strain>
    </source>
</reference>
<dbReference type="EMBL" id="QZJW01000022">
    <property type="protein sequence ID" value="RJO61286.1"/>
    <property type="molecule type" value="Genomic_DNA"/>
</dbReference>
<evidence type="ECO:0000313" key="3">
    <source>
        <dbReference type="EMBL" id="RJO61286.1"/>
    </source>
</evidence>
<proteinExistence type="predicted"/>
<evidence type="ECO:0000259" key="2">
    <source>
        <dbReference type="Pfam" id="PF03787"/>
    </source>
</evidence>
<dbReference type="Proteomes" id="UP000285655">
    <property type="component" value="Unassembled WGS sequence"/>
</dbReference>
<dbReference type="GO" id="GO:0051607">
    <property type="term" value="P:defense response to virus"/>
    <property type="evidence" value="ECO:0007669"/>
    <property type="project" value="UniProtKB-KW"/>
</dbReference>
<protein>
    <submittedName>
        <fullName evidence="3">Type III-B CRISPR module RAMP protein Cmr1</fullName>
    </submittedName>
</protein>
<feature type="domain" description="CRISPR type III-associated protein" evidence="2">
    <location>
        <begin position="8"/>
        <end position="101"/>
    </location>
</feature>
<organism evidence="3 4">
    <name type="scientific">candidate division WS5 bacterium</name>
    <dbReference type="NCBI Taxonomy" id="2093353"/>
    <lineage>
        <taxon>Bacteria</taxon>
        <taxon>candidate division WS5</taxon>
    </lineage>
</organism>
<dbReference type="InterPro" id="IPR005537">
    <property type="entry name" value="RAMP_III_fam"/>
</dbReference>
<sequence>MDEKMEFRLKTLTPIWTGNVDMKCDRLHETGIIGSIRWWYEALVRGLGGYACDPTSKIKEERCEFDTKSYQKNENLEVELKKICPACQMFGCTGWGKKIRWVIDDSSMSKNINTGRTGEFSLFGIEIKALSDEEKWLVYSVFSIINTYGTIGGKCMLKPSPNHYCDDRGKVIVTQYGFEKPTINIDQIKRSFSEQKRIIESTGQKISEEWPNLTRFFFSPEESLDAGQFMGLVGLDTYSNFLKGHKGDRRDPEARANKFASFKNIGLTDPKQKKFWGYTKDEDEMYDAVKNTLTDDLVLKKIKTGKEVLDEL</sequence>